<dbReference type="Gene3D" id="1.10.10.10">
    <property type="entry name" value="Winged helix-like DNA-binding domain superfamily/Winged helix DNA-binding domain"/>
    <property type="match status" value="1"/>
</dbReference>
<dbReference type="PANTHER" id="PTHR30136:SF35">
    <property type="entry name" value="HTH-TYPE TRANSCRIPTIONAL REGULATOR RV1719"/>
    <property type="match status" value="1"/>
</dbReference>
<dbReference type="InterPro" id="IPR036390">
    <property type="entry name" value="WH_DNA-bd_sf"/>
</dbReference>
<dbReference type="PANTHER" id="PTHR30136">
    <property type="entry name" value="HELIX-TURN-HELIX TRANSCRIPTIONAL REGULATOR, ICLR FAMILY"/>
    <property type="match status" value="1"/>
</dbReference>
<dbReference type="EMBL" id="CP032125">
    <property type="protein sequence ID" value="AXX99236.1"/>
    <property type="molecule type" value="Genomic_DNA"/>
</dbReference>
<keyword evidence="7" id="KW-1185">Reference proteome</keyword>
<evidence type="ECO:0000256" key="3">
    <source>
        <dbReference type="ARBA" id="ARBA00023163"/>
    </source>
</evidence>
<reference evidence="6 7" key="1">
    <citation type="submission" date="2018-09" db="EMBL/GenBank/DDBJ databases">
        <title>Profundibacter amoris BAR1 gen. nov., sp. nov., a new member of the Roseobacter clade isolated at Lokis Castle Vent Field on the Arctic Mid-Oceanic Ridge.</title>
        <authorList>
            <person name="Le Moine Bauer S."/>
            <person name="Sjoeberg A.G."/>
            <person name="L'Haridon S."/>
            <person name="Stokke R."/>
            <person name="Roalkvam I."/>
            <person name="Steen I.H."/>
            <person name="Dahle H."/>
        </authorList>
    </citation>
    <scope>NUCLEOTIDE SEQUENCE [LARGE SCALE GENOMIC DNA]</scope>
    <source>
        <strain evidence="6 7">BAR1</strain>
    </source>
</reference>
<evidence type="ECO:0000313" key="7">
    <source>
        <dbReference type="Proteomes" id="UP000261704"/>
    </source>
</evidence>
<dbReference type="OrthoDB" id="9807558at2"/>
<sequence>MTEIAAITGSIARAARIIDVLTAAPEGLALNQIVERSGFSKTTAFRVLANMQEVGFIYQDPESRRYLLGHKLAHIAQVATRSNIAGMAGRGMERLAKLSEDTVFLSVPEGAAAICVARATGAFPIRTLTLNIGDRRPLGVGAGALALFCAMGDEKREAVLRVNRNWMAEYGITAKDLQASYDAYVANGYAANIGRIVAGTSAVAVPVITRSKRVVGALALGAIDARMTKTRIETELVPALRKEASLLARRMDEMEQG</sequence>
<dbReference type="AlphaFoldDB" id="A0A347UK58"/>
<keyword evidence="3" id="KW-0804">Transcription</keyword>
<dbReference type="PROSITE" id="PS51078">
    <property type="entry name" value="ICLR_ED"/>
    <property type="match status" value="1"/>
</dbReference>
<dbReference type="InterPro" id="IPR014757">
    <property type="entry name" value="Tscrpt_reg_IclR_C"/>
</dbReference>
<dbReference type="PROSITE" id="PS51077">
    <property type="entry name" value="HTH_ICLR"/>
    <property type="match status" value="1"/>
</dbReference>
<dbReference type="KEGG" id="pamo:BAR1_15625"/>
<evidence type="ECO:0000259" key="4">
    <source>
        <dbReference type="PROSITE" id="PS51077"/>
    </source>
</evidence>
<keyword evidence="1" id="KW-0805">Transcription regulation</keyword>
<feature type="domain" description="IclR-ED" evidence="5">
    <location>
        <begin position="71"/>
        <end position="253"/>
    </location>
</feature>
<evidence type="ECO:0000259" key="5">
    <source>
        <dbReference type="PROSITE" id="PS51078"/>
    </source>
</evidence>
<dbReference type="InterPro" id="IPR029016">
    <property type="entry name" value="GAF-like_dom_sf"/>
</dbReference>
<dbReference type="SUPFAM" id="SSF55781">
    <property type="entry name" value="GAF domain-like"/>
    <property type="match status" value="1"/>
</dbReference>
<dbReference type="GO" id="GO:0045892">
    <property type="term" value="P:negative regulation of DNA-templated transcription"/>
    <property type="evidence" value="ECO:0007669"/>
    <property type="project" value="TreeGrafter"/>
</dbReference>
<name>A0A347UK58_9RHOB</name>
<gene>
    <name evidence="6" type="ORF">BAR1_15625</name>
</gene>
<evidence type="ECO:0000313" key="6">
    <source>
        <dbReference type="EMBL" id="AXX99236.1"/>
    </source>
</evidence>
<organism evidence="6 7">
    <name type="scientific">Profundibacter amoris</name>
    <dbReference type="NCBI Taxonomy" id="2171755"/>
    <lineage>
        <taxon>Bacteria</taxon>
        <taxon>Pseudomonadati</taxon>
        <taxon>Pseudomonadota</taxon>
        <taxon>Alphaproteobacteria</taxon>
        <taxon>Rhodobacterales</taxon>
        <taxon>Paracoccaceae</taxon>
        <taxon>Profundibacter</taxon>
    </lineage>
</organism>
<dbReference type="Proteomes" id="UP000261704">
    <property type="component" value="Chromosome"/>
</dbReference>
<dbReference type="InterPro" id="IPR050707">
    <property type="entry name" value="HTH_MetabolicPath_Reg"/>
</dbReference>
<dbReference type="Pfam" id="PF01614">
    <property type="entry name" value="IclR_C"/>
    <property type="match status" value="1"/>
</dbReference>
<feature type="domain" description="HTH iclR-type" evidence="4">
    <location>
        <begin position="8"/>
        <end position="70"/>
    </location>
</feature>
<proteinExistence type="predicted"/>
<protein>
    <submittedName>
        <fullName evidence="6">IclR family transcriptional regulator</fullName>
    </submittedName>
</protein>
<dbReference type="InterPro" id="IPR005471">
    <property type="entry name" value="Tscrpt_reg_IclR_N"/>
</dbReference>
<accession>A0A347UK58</accession>
<dbReference type="GO" id="GO:0003677">
    <property type="term" value="F:DNA binding"/>
    <property type="evidence" value="ECO:0007669"/>
    <property type="project" value="UniProtKB-KW"/>
</dbReference>
<evidence type="ECO:0000256" key="1">
    <source>
        <dbReference type="ARBA" id="ARBA00023015"/>
    </source>
</evidence>
<dbReference type="SMART" id="SM00346">
    <property type="entry name" value="HTH_ICLR"/>
    <property type="match status" value="1"/>
</dbReference>
<keyword evidence="2" id="KW-0238">DNA-binding</keyword>
<evidence type="ECO:0000256" key="2">
    <source>
        <dbReference type="ARBA" id="ARBA00023125"/>
    </source>
</evidence>
<dbReference type="Pfam" id="PF09339">
    <property type="entry name" value="HTH_IclR"/>
    <property type="match status" value="1"/>
</dbReference>
<dbReference type="InterPro" id="IPR036388">
    <property type="entry name" value="WH-like_DNA-bd_sf"/>
</dbReference>
<dbReference type="RefSeq" id="WP_118943888.1">
    <property type="nucleotide sequence ID" value="NZ_CP032125.1"/>
</dbReference>
<dbReference type="Gene3D" id="3.30.450.40">
    <property type="match status" value="1"/>
</dbReference>
<dbReference type="GO" id="GO:0003700">
    <property type="term" value="F:DNA-binding transcription factor activity"/>
    <property type="evidence" value="ECO:0007669"/>
    <property type="project" value="TreeGrafter"/>
</dbReference>
<dbReference type="SUPFAM" id="SSF46785">
    <property type="entry name" value="Winged helix' DNA-binding domain"/>
    <property type="match status" value="1"/>
</dbReference>